<evidence type="ECO:0000256" key="1">
    <source>
        <dbReference type="ARBA" id="ARBA00022729"/>
    </source>
</evidence>
<name>A0A316HLF5_9PSEU</name>
<dbReference type="SUPFAM" id="SSF69318">
    <property type="entry name" value="Integrin alpha N-terminal domain"/>
    <property type="match status" value="1"/>
</dbReference>
<dbReference type="RefSeq" id="WP_170155333.1">
    <property type="nucleotide sequence ID" value="NZ_QGHB01000020.1"/>
</dbReference>
<dbReference type="GO" id="GO:0004222">
    <property type="term" value="F:metalloendopeptidase activity"/>
    <property type="evidence" value="ECO:0007669"/>
    <property type="project" value="TreeGrafter"/>
</dbReference>
<dbReference type="Proteomes" id="UP000246005">
    <property type="component" value="Unassembled WGS sequence"/>
</dbReference>
<feature type="domain" description="M23ase beta-sheet core" evidence="4">
    <location>
        <begin position="68"/>
        <end position="154"/>
    </location>
</feature>
<dbReference type="InterPro" id="IPR028994">
    <property type="entry name" value="Integrin_alpha_N"/>
</dbReference>
<protein>
    <submittedName>
        <fullName evidence="5">VCBS repeat protein</fullName>
    </submittedName>
</protein>
<comment type="caution">
    <text evidence="5">The sequence shown here is derived from an EMBL/GenBank/DDBJ whole genome shotgun (WGS) entry which is preliminary data.</text>
</comment>
<dbReference type="Gene3D" id="2.130.10.130">
    <property type="entry name" value="Integrin alpha, N-terminal"/>
    <property type="match status" value="1"/>
</dbReference>
<dbReference type="AlphaFoldDB" id="A0A316HLF5"/>
<dbReference type="InterPro" id="IPR016047">
    <property type="entry name" value="M23ase_b-sheet_dom"/>
</dbReference>
<gene>
    <name evidence="5" type="ORF">C8D88_12078</name>
</gene>
<organism evidence="5 6">
    <name type="scientific">Lentzea atacamensis</name>
    <dbReference type="NCBI Taxonomy" id="531938"/>
    <lineage>
        <taxon>Bacteria</taxon>
        <taxon>Bacillati</taxon>
        <taxon>Actinomycetota</taxon>
        <taxon>Actinomycetes</taxon>
        <taxon>Pseudonocardiales</taxon>
        <taxon>Pseudonocardiaceae</taxon>
        <taxon>Lentzea</taxon>
    </lineage>
</organism>
<dbReference type="SUPFAM" id="SSF51261">
    <property type="entry name" value="Duplicated hybrid motif"/>
    <property type="match status" value="1"/>
</dbReference>
<dbReference type="CDD" id="cd12797">
    <property type="entry name" value="M23_peptidase"/>
    <property type="match status" value="1"/>
</dbReference>
<evidence type="ECO:0000259" key="4">
    <source>
        <dbReference type="Pfam" id="PF01551"/>
    </source>
</evidence>
<dbReference type="InterPro" id="IPR050570">
    <property type="entry name" value="Cell_wall_metabolism_enzyme"/>
</dbReference>
<dbReference type="PANTHER" id="PTHR21666:SF270">
    <property type="entry name" value="MUREIN HYDROLASE ACTIVATOR ENVC"/>
    <property type="match status" value="1"/>
</dbReference>
<dbReference type="EMBL" id="QGHB01000020">
    <property type="protein sequence ID" value="PWK81028.1"/>
    <property type="molecule type" value="Genomic_DNA"/>
</dbReference>
<dbReference type="Gene3D" id="2.70.70.10">
    <property type="entry name" value="Glucose Permease (Domain IIA)"/>
    <property type="match status" value="1"/>
</dbReference>
<dbReference type="PANTHER" id="PTHR21666">
    <property type="entry name" value="PEPTIDASE-RELATED"/>
    <property type="match status" value="1"/>
</dbReference>
<sequence length="437" mass="45590">MSSRIGRAVIGVAVAAMALALAPPTAQAAAPALELPFICGTSWKGDSGSSSAHRNNEIDWNMSGTTGNEDLGEPVLAAAAGTVRWEGGETSAYGNYVEIDHGGGYSTLYAHLDKKSVHLNDVVRQGDVIGTVGNTDGNTSGLSAHLHFEFRNRGGGQSYPDYIRPASFHGDAFDYAAGTETYVSQNCGTLNKAAKSINGDKYDDAIGVDSEGVAWVYYGRSGGGFSAAVRLGAGWGAFSRIAINDSNGDGWADLFAVGNGTLYYWNNRGNATFSTAQEVGPGWGAFEYVSFVDINADNKTDILARDGGKMYVYTGQGGGAFAARSLLGEGWSGLLRHTAGDADADGDGDIWATNSAGDLYFWKKTADGYATAAQVGSGWNGFRQLVAMDVNGDSKADLVAIRTSDNTLWQWLGGGAGTFGKATQIGSGWAGFTLAVN</sequence>
<feature type="region of interest" description="Disordered" evidence="2">
    <location>
        <begin position="45"/>
        <end position="66"/>
    </location>
</feature>
<feature type="signal peptide" evidence="3">
    <location>
        <begin position="1"/>
        <end position="28"/>
    </location>
</feature>
<evidence type="ECO:0000313" key="5">
    <source>
        <dbReference type="EMBL" id="PWK81028.1"/>
    </source>
</evidence>
<dbReference type="Pfam" id="PF01551">
    <property type="entry name" value="Peptidase_M23"/>
    <property type="match status" value="1"/>
</dbReference>
<evidence type="ECO:0000256" key="2">
    <source>
        <dbReference type="SAM" id="MobiDB-lite"/>
    </source>
</evidence>
<reference evidence="5 6" key="1">
    <citation type="submission" date="2018-05" db="EMBL/GenBank/DDBJ databases">
        <title>Genomic Encyclopedia of Type Strains, Phase IV (KMG-IV): sequencing the most valuable type-strain genomes for metagenomic binning, comparative biology and taxonomic classification.</title>
        <authorList>
            <person name="Goeker M."/>
        </authorList>
    </citation>
    <scope>NUCLEOTIDE SEQUENCE [LARGE SCALE GENOMIC DNA]</scope>
    <source>
        <strain evidence="5 6">DSM 45480</strain>
    </source>
</reference>
<dbReference type="InterPro" id="IPR013517">
    <property type="entry name" value="FG-GAP"/>
</dbReference>
<keyword evidence="1 3" id="KW-0732">Signal</keyword>
<feature type="chain" id="PRO_5016329335" evidence="3">
    <location>
        <begin position="29"/>
        <end position="437"/>
    </location>
</feature>
<dbReference type="InterPro" id="IPR011055">
    <property type="entry name" value="Dup_hybrid_motif"/>
</dbReference>
<dbReference type="Pfam" id="PF13517">
    <property type="entry name" value="FG-GAP_3"/>
    <property type="match status" value="1"/>
</dbReference>
<proteinExistence type="predicted"/>
<evidence type="ECO:0000256" key="3">
    <source>
        <dbReference type="SAM" id="SignalP"/>
    </source>
</evidence>
<accession>A0A316HLF5</accession>
<evidence type="ECO:0000313" key="6">
    <source>
        <dbReference type="Proteomes" id="UP000246005"/>
    </source>
</evidence>